<dbReference type="SUPFAM" id="SSF52954">
    <property type="entry name" value="Class II aaRS ABD-related"/>
    <property type="match status" value="1"/>
</dbReference>
<keyword evidence="4" id="KW-0030">Aminoacyl-tRNA synthetase</keyword>
<keyword evidence="1" id="KW-0436">Ligase</keyword>
<sequence length="141" mass="15780">MSGHVIVALVEAKQGCEAVPVQAQRELVEMARNQSGCRVLRDFRAERLPRKIFDAGEVAAPIVAIAGCKEVLAGEVSLRSRDGEQHVLTINDALADLKQHARVPSATRVFSSENRTVFGYRRRREGTWRVSRTHQQSKFNK</sequence>
<dbReference type="GO" id="GO:0005524">
    <property type="term" value="F:ATP binding"/>
    <property type="evidence" value="ECO:0007669"/>
    <property type="project" value="UniProtKB-KW"/>
</dbReference>
<dbReference type="InterPro" id="IPR004154">
    <property type="entry name" value="Anticodon-bd"/>
</dbReference>
<gene>
    <name evidence="6" type="ORF">BamMEX5DRAFT_0591</name>
</gene>
<feature type="domain" description="Anticodon-binding" evidence="5">
    <location>
        <begin position="26"/>
        <end position="99"/>
    </location>
</feature>
<dbReference type="RefSeq" id="WP_006756636.1">
    <property type="nucleotide sequence ID" value="NZ_ABLK01000011.1"/>
</dbReference>
<organism evidence="6 7">
    <name type="scientific">Burkholderia ambifaria MEX-5</name>
    <dbReference type="NCBI Taxonomy" id="396597"/>
    <lineage>
        <taxon>Bacteria</taxon>
        <taxon>Pseudomonadati</taxon>
        <taxon>Pseudomonadota</taxon>
        <taxon>Betaproteobacteria</taxon>
        <taxon>Burkholderiales</taxon>
        <taxon>Burkholderiaceae</taxon>
        <taxon>Burkholderia</taxon>
        <taxon>Burkholderia cepacia complex</taxon>
    </lineage>
</organism>
<proteinExistence type="predicted"/>
<dbReference type="AlphaFoldDB" id="B1SYH5"/>
<comment type="caution">
    <text evidence="6">The sequence shown here is derived from an EMBL/GenBank/DDBJ whole genome shotgun (WGS) entry which is preliminary data.</text>
</comment>
<keyword evidence="3" id="KW-0648">Protein biosynthesis</keyword>
<keyword evidence="2" id="KW-0067">ATP-binding</keyword>
<accession>B1SYH5</accession>
<dbReference type="Proteomes" id="UP000004814">
    <property type="component" value="Unassembled WGS sequence"/>
</dbReference>
<dbReference type="GO" id="GO:0004812">
    <property type="term" value="F:aminoacyl-tRNA ligase activity"/>
    <property type="evidence" value="ECO:0007669"/>
    <property type="project" value="UniProtKB-KW"/>
</dbReference>
<protein>
    <submittedName>
        <fullName evidence="6">Anticodon-binding domain protein</fullName>
    </submittedName>
</protein>
<dbReference type="InterPro" id="IPR036621">
    <property type="entry name" value="Anticodon-bd_dom_sf"/>
</dbReference>
<evidence type="ECO:0000256" key="4">
    <source>
        <dbReference type="ARBA" id="ARBA00023146"/>
    </source>
</evidence>
<reference evidence="6 7" key="1">
    <citation type="submission" date="2008-03" db="EMBL/GenBank/DDBJ databases">
        <title>Sequencing of the draft genome and assembly of Burkholderia ambifaria MEX-5.</title>
        <authorList>
            <consortium name="US DOE Joint Genome Institute (JGI-PGF)"/>
            <person name="Copeland A."/>
            <person name="Lucas S."/>
            <person name="Lapidus A."/>
            <person name="Glavina del Rio T."/>
            <person name="Dalin E."/>
            <person name="Tice H."/>
            <person name="Bruce D."/>
            <person name="Goodwin L."/>
            <person name="Pitluck S."/>
            <person name="Larimer F."/>
            <person name="Land M.L."/>
            <person name="Hauser L."/>
            <person name="Tiedje J."/>
            <person name="Richardson P."/>
        </authorList>
    </citation>
    <scope>NUCLEOTIDE SEQUENCE [LARGE SCALE GENOMIC DNA]</scope>
    <source>
        <strain evidence="6 7">MEX-5</strain>
    </source>
</reference>
<name>B1SYH5_9BURK</name>
<keyword evidence="2" id="KW-0547">Nucleotide-binding</keyword>
<dbReference type="GO" id="GO:0006418">
    <property type="term" value="P:tRNA aminoacylation for protein translation"/>
    <property type="evidence" value="ECO:0007669"/>
    <property type="project" value="UniProtKB-ARBA"/>
</dbReference>
<evidence type="ECO:0000313" key="6">
    <source>
        <dbReference type="EMBL" id="EDT43606.1"/>
    </source>
</evidence>
<evidence type="ECO:0000256" key="2">
    <source>
        <dbReference type="ARBA" id="ARBA00022840"/>
    </source>
</evidence>
<evidence type="ECO:0000256" key="1">
    <source>
        <dbReference type="ARBA" id="ARBA00022598"/>
    </source>
</evidence>
<evidence type="ECO:0000256" key="3">
    <source>
        <dbReference type="ARBA" id="ARBA00022917"/>
    </source>
</evidence>
<evidence type="ECO:0000259" key="5">
    <source>
        <dbReference type="Pfam" id="PF03129"/>
    </source>
</evidence>
<dbReference type="EMBL" id="ABLK01000011">
    <property type="protein sequence ID" value="EDT43606.1"/>
    <property type="molecule type" value="Genomic_DNA"/>
</dbReference>
<dbReference type="Gene3D" id="3.40.50.800">
    <property type="entry name" value="Anticodon-binding domain"/>
    <property type="match status" value="1"/>
</dbReference>
<dbReference type="PATRIC" id="fig|396597.7.peg.7806"/>
<dbReference type="Pfam" id="PF03129">
    <property type="entry name" value="HGTP_anticodon"/>
    <property type="match status" value="1"/>
</dbReference>
<evidence type="ECO:0000313" key="7">
    <source>
        <dbReference type="Proteomes" id="UP000004814"/>
    </source>
</evidence>